<evidence type="ECO:0000313" key="3">
    <source>
        <dbReference type="Proteomes" id="UP000683511"/>
    </source>
</evidence>
<dbReference type="PANTHER" id="PTHR22916">
    <property type="entry name" value="GLYCOSYLTRANSFERASE"/>
    <property type="match status" value="1"/>
</dbReference>
<dbReference type="EMBL" id="CP021056">
    <property type="protein sequence ID" value="QXE25709.1"/>
    <property type="molecule type" value="Genomic_DNA"/>
</dbReference>
<dbReference type="Gene3D" id="3.90.550.10">
    <property type="entry name" value="Spore Coat Polysaccharide Biosynthesis Protein SpsA, Chain A"/>
    <property type="match status" value="1"/>
</dbReference>
<dbReference type="Proteomes" id="UP000683511">
    <property type="component" value="Chromosome"/>
</dbReference>
<dbReference type="NCBIfam" id="NF038302">
    <property type="entry name" value="EPS_HpsE"/>
    <property type="match status" value="1"/>
</dbReference>
<dbReference type="SUPFAM" id="SSF53448">
    <property type="entry name" value="Nucleotide-diphospho-sugar transferases"/>
    <property type="match status" value="1"/>
</dbReference>
<sequence>MSTTLETNNSDDYLDITVAIPTYNGEKRLPQVLDHLLNQTGIEHFKWEIIVIDNNSSDNTSNIVSVYQEKNQEQPIISYYVEHQQGVGFARLRAVREAKGNLVAFLDDDNLPDPNWLFAAYEFGLKYPTAGAWGGQIHANFEVNPPENFAKIQAFLAIREHGNKPYIFDADNLRLPPGAALVVRKQVWCEHVPKQPTLSGALPGGDDYEALLHIHKSGWQVWYNPEMHTYHQIPKWRLEKDYLMRLAYGYGLCTFQLRLINTKKWQMLIIFIRTVLSNLRRILKHMIEYRQKIYQDLIIMFEIKFYWGSMLSPFYSIQLYFQRLRKSQNKI</sequence>
<keyword evidence="2" id="KW-0808">Transferase</keyword>
<dbReference type="InterPro" id="IPR029044">
    <property type="entry name" value="Nucleotide-diphossugar_trans"/>
</dbReference>
<dbReference type="CDD" id="cd00761">
    <property type="entry name" value="Glyco_tranf_GTA_type"/>
    <property type="match status" value="1"/>
</dbReference>
<dbReference type="InterPro" id="IPR001173">
    <property type="entry name" value="Glyco_trans_2-like"/>
</dbReference>
<gene>
    <name evidence="2" type="ORF">B6N60_04429</name>
</gene>
<dbReference type="GO" id="GO:0016758">
    <property type="term" value="F:hexosyltransferase activity"/>
    <property type="evidence" value="ECO:0007669"/>
    <property type="project" value="UniProtKB-ARBA"/>
</dbReference>
<evidence type="ECO:0000259" key="1">
    <source>
        <dbReference type="Pfam" id="PF00535"/>
    </source>
</evidence>
<dbReference type="RefSeq" id="WP_190605160.1">
    <property type="nucleotide sequence ID" value="NZ_CP021056.1"/>
</dbReference>
<name>A0A975Y6X2_9NOST</name>
<organism evidence="2 3">
    <name type="scientific">Richelia sinica FACHB-800</name>
    <dbReference type="NCBI Taxonomy" id="1357546"/>
    <lineage>
        <taxon>Bacteria</taxon>
        <taxon>Bacillati</taxon>
        <taxon>Cyanobacteriota</taxon>
        <taxon>Cyanophyceae</taxon>
        <taxon>Nostocales</taxon>
        <taxon>Nostocaceae</taxon>
        <taxon>Richelia</taxon>
    </lineage>
</organism>
<feature type="domain" description="Glycosyltransferase 2-like" evidence="1">
    <location>
        <begin position="17"/>
        <end position="145"/>
    </location>
</feature>
<accession>A0A975Y6X2</accession>
<keyword evidence="3" id="KW-1185">Reference proteome</keyword>
<proteinExistence type="predicted"/>
<dbReference type="KEGG" id="rsin:B6N60_04429"/>
<dbReference type="AlphaFoldDB" id="A0A975Y6X2"/>
<evidence type="ECO:0000313" key="2">
    <source>
        <dbReference type="EMBL" id="QXE25709.1"/>
    </source>
</evidence>
<reference evidence="2" key="1">
    <citation type="submission" date="2017-04" db="EMBL/GenBank/DDBJ databases">
        <title>Genome deletions in a multicellular cyanobacterial endosymbiont for morphological adaptation in marine diatoms.</title>
        <authorList>
            <person name="Wang Y."/>
            <person name="Gao H."/>
            <person name="Li R."/>
            <person name="Xu X."/>
        </authorList>
    </citation>
    <scope>NUCLEOTIDE SEQUENCE</scope>
    <source>
        <strain evidence="2">FACHB 800</strain>
    </source>
</reference>
<dbReference type="Pfam" id="PF00535">
    <property type="entry name" value="Glycos_transf_2"/>
    <property type="match status" value="1"/>
</dbReference>
<dbReference type="PANTHER" id="PTHR22916:SF3">
    <property type="entry name" value="UDP-GLCNAC:BETAGAL BETA-1,3-N-ACETYLGLUCOSAMINYLTRANSFERASE-LIKE PROTEIN 1"/>
    <property type="match status" value="1"/>
</dbReference>
<protein>
    <submittedName>
        <fullName evidence="2">Glycosyl transferase, family 2</fullName>
    </submittedName>
</protein>